<dbReference type="Pfam" id="PF01761">
    <property type="entry name" value="DHQ_synthase"/>
    <property type="match status" value="1"/>
</dbReference>
<dbReference type="InterPro" id="IPR056179">
    <property type="entry name" value="DHQS_C"/>
</dbReference>
<protein>
    <submittedName>
        <fullName evidence="5">3-dehydroquinate synthase</fullName>
    </submittedName>
</protein>
<dbReference type="SUPFAM" id="SSF56796">
    <property type="entry name" value="Dehydroquinate synthase-like"/>
    <property type="match status" value="1"/>
</dbReference>
<organism evidence="5 6">
    <name type="scientific">Actinacidiphila alni</name>
    <dbReference type="NCBI Taxonomy" id="380248"/>
    <lineage>
        <taxon>Bacteria</taxon>
        <taxon>Bacillati</taxon>
        <taxon>Actinomycetota</taxon>
        <taxon>Actinomycetes</taxon>
        <taxon>Kitasatosporales</taxon>
        <taxon>Streptomycetaceae</taxon>
        <taxon>Actinacidiphila</taxon>
    </lineage>
</organism>
<proteinExistence type="predicted"/>
<keyword evidence="6" id="KW-1185">Reference proteome</keyword>
<dbReference type="OrthoDB" id="9806583at2"/>
<dbReference type="RefSeq" id="WP_093712346.1">
    <property type="nucleotide sequence ID" value="NZ_FONG01000003.1"/>
</dbReference>
<dbReference type="AlphaFoldDB" id="A0A1I2AHF3"/>
<keyword evidence="2" id="KW-0520">NAD</keyword>
<dbReference type="PANTHER" id="PTHR43622">
    <property type="entry name" value="3-DEHYDROQUINATE SYNTHASE"/>
    <property type="match status" value="1"/>
</dbReference>
<sequence>MSTTETHTTTFSARLDLQWTASIRPGLLHAHPDDLPSLLGPRDWSSRRLPIIDEHVHAIYGEQIRALLARYGIDHPDPLVLPGGESAKTADTVERIHRYMETHGVPRFAEPLLVWGGGVAHDVAGYAAATYRRGVPYITFATTLVSAIDAMFALKVAINSQYKNRVGSYHPPATAYADPAFFSTLDRGQILDGTGEILKIAIALDGGLFPVLEQHGPRAVAEHFQGRDPATLAILHRSVSAMGEELSNNPFEHDPQRASYAGHGISPGMEPEVSHGVAVALDLLVTTMIAWRRGAVATPYRDRIVRLAHALGLPLWHPVLERPQVLFDALIDTARHRGGRQRIPAPVHEPGRVRYLDGIDLAELHRALNDLHHAASHDRARRTQWTSTTGE</sequence>
<evidence type="ECO:0000313" key="5">
    <source>
        <dbReference type="EMBL" id="SFE43425.1"/>
    </source>
</evidence>
<name>A0A1I2AHF3_9ACTN</name>
<dbReference type="Proteomes" id="UP000199323">
    <property type="component" value="Unassembled WGS sequence"/>
</dbReference>
<dbReference type="GO" id="GO:0003856">
    <property type="term" value="F:3-dehydroquinate synthase activity"/>
    <property type="evidence" value="ECO:0007669"/>
    <property type="project" value="TreeGrafter"/>
</dbReference>
<evidence type="ECO:0000313" key="6">
    <source>
        <dbReference type="Proteomes" id="UP000199323"/>
    </source>
</evidence>
<dbReference type="EMBL" id="FONG01000003">
    <property type="protein sequence ID" value="SFE43425.1"/>
    <property type="molecule type" value="Genomic_DNA"/>
</dbReference>
<comment type="cofactor">
    <cofactor evidence="1">
        <name>NAD(+)</name>
        <dbReference type="ChEBI" id="CHEBI:57540"/>
    </cofactor>
</comment>
<dbReference type="InterPro" id="IPR030960">
    <property type="entry name" value="DHQS/DOIS_N"/>
</dbReference>
<feature type="domain" description="3-dehydroquinate synthase C-terminal" evidence="4">
    <location>
        <begin position="193"/>
        <end position="324"/>
    </location>
</feature>
<evidence type="ECO:0000259" key="4">
    <source>
        <dbReference type="Pfam" id="PF24621"/>
    </source>
</evidence>
<dbReference type="Gene3D" id="3.40.50.1970">
    <property type="match status" value="1"/>
</dbReference>
<evidence type="ECO:0000256" key="1">
    <source>
        <dbReference type="ARBA" id="ARBA00001911"/>
    </source>
</evidence>
<dbReference type="Gene3D" id="1.20.1090.10">
    <property type="entry name" value="Dehydroquinate synthase-like - alpha domain"/>
    <property type="match status" value="1"/>
</dbReference>
<dbReference type="InterPro" id="IPR050071">
    <property type="entry name" value="Dehydroquinate_synthase"/>
</dbReference>
<gene>
    <name evidence="5" type="ORF">SAMN05216251_10390</name>
</gene>
<feature type="domain" description="3-dehydroquinate synthase N-terminal" evidence="3">
    <location>
        <begin position="80"/>
        <end position="189"/>
    </location>
</feature>
<accession>A0A1I2AHF3</accession>
<evidence type="ECO:0000259" key="3">
    <source>
        <dbReference type="Pfam" id="PF01761"/>
    </source>
</evidence>
<dbReference type="STRING" id="380248.SAMN05216251_10390"/>
<dbReference type="Pfam" id="PF24621">
    <property type="entry name" value="DHQS_C"/>
    <property type="match status" value="1"/>
</dbReference>
<evidence type="ECO:0000256" key="2">
    <source>
        <dbReference type="ARBA" id="ARBA00023027"/>
    </source>
</evidence>
<reference evidence="6" key="1">
    <citation type="submission" date="2016-10" db="EMBL/GenBank/DDBJ databases">
        <authorList>
            <person name="Varghese N."/>
            <person name="Submissions S."/>
        </authorList>
    </citation>
    <scope>NUCLEOTIDE SEQUENCE [LARGE SCALE GENOMIC DNA]</scope>
    <source>
        <strain evidence="6">CGMCC 4.3510</strain>
    </source>
</reference>
<dbReference type="PANTHER" id="PTHR43622:SF3">
    <property type="entry name" value="2-EPI-5-EPI-VALIOLONE SYNTHASE"/>
    <property type="match status" value="1"/>
</dbReference>